<sequence>MSSVEVPFGRLAGWLRRFVTRNGDIVSLEYAEHTLIATTSRGGSAQVTGAWDALAVADPGPGHGIEDIVTACAPPHHAAVILVRRGGFSLGLVDMDGAELDVRASKTGSTYVQGRTAAGGQSQQRFARRRANQADKLVKSAETAAQRVFSDVGPLDLLITGGDRPLIDDLLGRPALSWSRSVEHTAHVPVPTPKRRILDDAVTAATSLRIQVDNAPEGDLTQ</sequence>
<gene>
    <name evidence="2" type="ORF">CLV47_102250</name>
</gene>
<reference evidence="2 3" key="1">
    <citation type="submission" date="2018-03" db="EMBL/GenBank/DDBJ databases">
        <title>Genomic Encyclopedia of Archaeal and Bacterial Type Strains, Phase II (KMG-II): from individual species to whole genera.</title>
        <authorList>
            <person name="Goeker M."/>
        </authorList>
    </citation>
    <scope>NUCLEOTIDE SEQUENCE [LARGE SCALE GENOMIC DNA]</scope>
    <source>
        <strain evidence="2 3">DSM 100065</strain>
    </source>
</reference>
<dbReference type="RefSeq" id="WP_146135274.1">
    <property type="nucleotide sequence ID" value="NZ_PVUE01000002.1"/>
</dbReference>
<proteinExistence type="predicted"/>
<dbReference type="EMBL" id="PVUE01000002">
    <property type="protein sequence ID" value="PRZ43562.1"/>
    <property type="molecule type" value="Genomic_DNA"/>
</dbReference>
<dbReference type="Pfam" id="PF18859">
    <property type="entry name" value="acVLRF1"/>
    <property type="match status" value="1"/>
</dbReference>
<dbReference type="AlphaFoldDB" id="A0A2T1A4N6"/>
<dbReference type="NCBIfam" id="NF041024">
    <property type="entry name" value="acVLRF1_NCBI"/>
    <property type="match status" value="1"/>
</dbReference>
<keyword evidence="3" id="KW-1185">Reference proteome</keyword>
<evidence type="ECO:0000259" key="1">
    <source>
        <dbReference type="Pfam" id="PF18859"/>
    </source>
</evidence>
<comment type="caution">
    <text evidence="2">The sequence shown here is derived from an EMBL/GenBank/DDBJ whole genome shotgun (WGS) entry which is preliminary data.</text>
</comment>
<accession>A0A2T1A4N6</accession>
<evidence type="ECO:0000313" key="3">
    <source>
        <dbReference type="Proteomes" id="UP000237752"/>
    </source>
</evidence>
<dbReference type="OrthoDB" id="3728778at2"/>
<evidence type="ECO:0000313" key="2">
    <source>
        <dbReference type="EMBL" id="PRZ43562.1"/>
    </source>
</evidence>
<feature type="domain" description="Actinobacteria/chloroflexi VLRF1 release factor" evidence="1">
    <location>
        <begin position="77"/>
        <end position="211"/>
    </location>
</feature>
<name>A0A2T1A4N6_9ACTN</name>
<dbReference type="InterPro" id="IPR040783">
    <property type="entry name" value="VLRF1"/>
</dbReference>
<protein>
    <recommendedName>
        <fullName evidence="1">Actinobacteria/chloroflexi VLRF1 release factor domain-containing protein</fullName>
    </recommendedName>
</protein>
<organism evidence="2 3">
    <name type="scientific">Antricoccus suffuscus</name>
    <dbReference type="NCBI Taxonomy" id="1629062"/>
    <lineage>
        <taxon>Bacteria</taxon>
        <taxon>Bacillati</taxon>
        <taxon>Actinomycetota</taxon>
        <taxon>Actinomycetes</taxon>
        <taxon>Geodermatophilales</taxon>
        <taxon>Antricoccaceae</taxon>
        <taxon>Antricoccus</taxon>
    </lineage>
</organism>
<dbReference type="InterPro" id="IPR042226">
    <property type="entry name" value="eFR1_2_sf"/>
</dbReference>
<dbReference type="Proteomes" id="UP000237752">
    <property type="component" value="Unassembled WGS sequence"/>
</dbReference>
<dbReference type="Gene3D" id="3.30.420.60">
    <property type="entry name" value="eRF1 domain 2"/>
    <property type="match status" value="1"/>
</dbReference>
<dbReference type="SUPFAM" id="SSF53137">
    <property type="entry name" value="Translational machinery components"/>
    <property type="match status" value="1"/>
</dbReference>